<organism evidence="2 3">
    <name type="scientific">Phytophthora palmivora</name>
    <dbReference type="NCBI Taxonomy" id="4796"/>
    <lineage>
        <taxon>Eukaryota</taxon>
        <taxon>Sar</taxon>
        <taxon>Stramenopiles</taxon>
        <taxon>Oomycota</taxon>
        <taxon>Peronosporomycetes</taxon>
        <taxon>Peronosporales</taxon>
        <taxon>Peronosporaceae</taxon>
        <taxon>Phytophthora</taxon>
    </lineage>
</organism>
<dbReference type="Proteomes" id="UP000237271">
    <property type="component" value="Unassembled WGS sequence"/>
</dbReference>
<comment type="caution">
    <text evidence="2">The sequence shown here is derived from an EMBL/GenBank/DDBJ whole genome shotgun (WGS) entry which is preliminary data.</text>
</comment>
<dbReference type="InterPro" id="IPR056456">
    <property type="entry name" value="Beta-prop_IFT80_2nd"/>
</dbReference>
<dbReference type="GO" id="GO:0030992">
    <property type="term" value="C:intraciliary transport particle B"/>
    <property type="evidence" value="ECO:0007669"/>
    <property type="project" value="TreeGrafter"/>
</dbReference>
<dbReference type="EMBL" id="NCKW01003166">
    <property type="protein sequence ID" value="POM76981.1"/>
    <property type="molecule type" value="Genomic_DNA"/>
</dbReference>
<dbReference type="Pfam" id="PF23335">
    <property type="entry name" value="Beta-prop_IFT80_2nd"/>
    <property type="match status" value="1"/>
</dbReference>
<dbReference type="PANTHER" id="PTHR24098:SF0">
    <property type="entry name" value="OUTER SEGMENT 5"/>
    <property type="match status" value="1"/>
</dbReference>
<dbReference type="OrthoDB" id="408728at2759"/>
<evidence type="ECO:0000259" key="1">
    <source>
        <dbReference type="Pfam" id="PF23335"/>
    </source>
</evidence>
<reference evidence="2 3" key="1">
    <citation type="journal article" date="2017" name="Genome Biol. Evol.">
        <title>Phytophthora megakarya and P. palmivora, closely related causal agents of cacao black pod rot, underwent increases in genome sizes and gene numbers by different mechanisms.</title>
        <authorList>
            <person name="Ali S.S."/>
            <person name="Shao J."/>
            <person name="Lary D.J."/>
            <person name="Kronmiller B."/>
            <person name="Shen D."/>
            <person name="Strem M.D."/>
            <person name="Amoako-Attah I."/>
            <person name="Akrofi A.Y."/>
            <person name="Begoude B.A."/>
            <person name="Ten Hoopen G.M."/>
            <person name="Coulibaly K."/>
            <person name="Kebe B.I."/>
            <person name="Melnick R.L."/>
            <person name="Guiltinan M.J."/>
            <person name="Tyler B.M."/>
            <person name="Meinhardt L.W."/>
            <person name="Bailey B.A."/>
        </authorList>
    </citation>
    <scope>NUCLEOTIDE SEQUENCE [LARGE SCALE GENOMIC DNA]</scope>
    <source>
        <strain evidence="3">sbr112.9</strain>
    </source>
</reference>
<evidence type="ECO:0000313" key="2">
    <source>
        <dbReference type="EMBL" id="POM76981.1"/>
    </source>
</evidence>
<sequence>MEDRKLFFIDRNRDMYLSRVANKGNFKLHAQVDSAAWNDASELLIAIADAKLLTWTYPNMVYVDPGMALHKRHLETAEISLASIDCVDKLYFVLHVKSMASDERRNAELALYSVLLNLEDFSSTAGLADWT</sequence>
<protein>
    <submittedName>
        <fullName evidence="2">Intraflagellar Transport protein 80</fullName>
    </submittedName>
</protein>
<evidence type="ECO:0000313" key="3">
    <source>
        <dbReference type="Proteomes" id="UP000237271"/>
    </source>
</evidence>
<accession>A0A2P4YGP0</accession>
<proteinExistence type="predicted"/>
<keyword evidence="3" id="KW-1185">Reference proteome</keyword>
<gene>
    <name evidence="2" type="ORF">PHPALM_5714</name>
</gene>
<dbReference type="AlphaFoldDB" id="A0A2P4YGP0"/>
<feature type="domain" description="IFT80 second beta-propeller" evidence="1">
    <location>
        <begin position="2"/>
        <end position="68"/>
    </location>
</feature>
<dbReference type="PANTHER" id="PTHR24098">
    <property type="entry name" value="OUTER SEGMENT 5"/>
    <property type="match status" value="1"/>
</dbReference>
<name>A0A2P4YGP0_9STRA</name>
<dbReference type="GO" id="GO:0005929">
    <property type="term" value="C:cilium"/>
    <property type="evidence" value="ECO:0007669"/>
    <property type="project" value="TreeGrafter"/>
</dbReference>
<dbReference type="GO" id="GO:0060271">
    <property type="term" value="P:cilium assembly"/>
    <property type="evidence" value="ECO:0007669"/>
    <property type="project" value="TreeGrafter"/>
</dbReference>